<dbReference type="InterPro" id="IPR005025">
    <property type="entry name" value="FMN_Rdtase-like_dom"/>
</dbReference>
<keyword evidence="3" id="KW-1185">Reference proteome</keyword>
<dbReference type="PANTHER" id="PTHR30543">
    <property type="entry name" value="CHROMATE REDUCTASE"/>
    <property type="match status" value="1"/>
</dbReference>
<feature type="domain" description="NADPH-dependent FMN reductase-like" evidence="1">
    <location>
        <begin position="20"/>
        <end position="180"/>
    </location>
</feature>
<dbReference type="EMBL" id="LVKK01000135">
    <property type="protein sequence ID" value="OAG34940.1"/>
    <property type="molecule type" value="Genomic_DNA"/>
</dbReference>
<dbReference type="Gene3D" id="3.40.50.360">
    <property type="match status" value="1"/>
</dbReference>
<accession>A0A177EUH5</accession>
<reference evidence="2 3" key="1">
    <citation type="submission" date="2016-03" db="EMBL/GenBank/DDBJ databases">
        <title>Draft genome sequence of the Fonsecaea monophora CBS 269.37.</title>
        <authorList>
            <person name="Bombassaro A."/>
            <person name="Vinicius W.A."/>
            <person name="De Hoog S."/>
            <person name="Sun J."/>
            <person name="Souza E.M."/>
            <person name="Raittz R.T."/>
            <person name="Costa F."/>
            <person name="Leao A.C."/>
            <person name="Tadra-Sfeir M.Z."/>
            <person name="Baura V."/>
            <person name="Balsanelli E."/>
            <person name="Pedrosa F.O."/>
            <person name="Moreno L.F."/>
            <person name="Steffens M.B."/>
            <person name="Xi L."/>
            <person name="Bocca A.L."/>
            <person name="Felipe M.S."/>
            <person name="Teixeira M."/>
            <person name="Telles Filho F.Q."/>
            <person name="Azevedo C.M."/>
            <person name="Gomes R."/>
            <person name="Vicente V.A."/>
        </authorList>
    </citation>
    <scope>NUCLEOTIDE SEQUENCE [LARGE SCALE GENOMIC DNA]</scope>
    <source>
        <strain evidence="2 3">CBS 269.37</strain>
    </source>
</reference>
<evidence type="ECO:0000313" key="3">
    <source>
        <dbReference type="Proteomes" id="UP000077002"/>
    </source>
</evidence>
<dbReference type="SUPFAM" id="SSF52218">
    <property type="entry name" value="Flavoproteins"/>
    <property type="match status" value="1"/>
</dbReference>
<evidence type="ECO:0000313" key="2">
    <source>
        <dbReference type="EMBL" id="OAG34940.1"/>
    </source>
</evidence>
<dbReference type="PANTHER" id="PTHR30543:SF21">
    <property type="entry name" value="NAD(P)H-DEPENDENT FMN REDUCTASE LOT6"/>
    <property type="match status" value="1"/>
</dbReference>
<dbReference type="GO" id="GO:0010181">
    <property type="term" value="F:FMN binding"/>
    <property type="evidence" value="ECO:0007669"/>
    <property type="project" value="TreeGrafter"/>
</dbReference>
<dbReference type="OrthoDB" id="68575at2759"/>
<comment type="caution">
    <text evidence="2">The sequence shown here is derived from an EMBL/GenBank/DDBJ whole genome shotgun (WGS) entry which is preliminary data.</text>
</comment>
<dbReference type="Proteomes" id="UP000077002">
    <property type="component" value="Unassembled WGS sequence"/>
</dbReference>
<dbReference type="GeneID" id="34605999"/>
<sequence>MSSSPPQSTNDLLRDTLPPPKIGVVICSQRQPRIGDQIGTFIFQSLKQHQQQQQASQHKSPDAQRPFELSLIDLADHPLPFFDEPGIPQRITNPQDYTHEHTRAWSRLITSYKAFVFVTPQYNWGYPANLKNAIDYLFNEWVGKPAMVVSYGGHGGTQCAGQLKQVLSGVRMKVVQKSVGLAFPGPGREFLVRAAMGEDLGLDAAGGGLWANEAGEVKVVFDELVKLLHDE</sequence>
<dbReference type="InterPro" id="IPR050712">
    <property type="entry name" value="NAD(P)H-dep_reductase"/>
</dbReference>
<gene>
    <name evidence="2" type="ORF">AYO21_10891</name>
</gene>
<dbReference type="Pfam" id="PF03358">
    <property type="entry name" value="FMN_red"/>
    <property type="match status" value="1"/>
</dbReference>
<dbReference type="InterPro" id="IPR029039">
    <property type="entry name" value="Flavoprotein-like_sf"/>
</dbReference>
<evidence type="ECO:0000259" key="1">
    <source>
        <dbReference type="Pfam" id="PF03358"/>
    </source>
</evidence>
<name>A0A177EUH5_9EURO</name>
<dbReference type="GO" id="GO:0016491">
    <property type="term" value="F:oxidoreductase activity"/>
    <property type="evidence" value="ECO:0007669"/>
    <property type="project" value="InterPro"/>
</dbReference>
<organism evidence="2 3">
    <name type="scientific">Fonsecaea monophora</name>
    <dbReference type="NCBI Taxonomy" id="254056"/>
    <lineage>
        <taxon>Eukaryota</taxon>
        <taxon>Fungi</taxon>
        <taxon>Dikarya</taxon>
        <taxon>Ascomycota</taxon>
        <taxon>Pezizomycotina</taxon>
        <taxon>Eurotiomycetes</taxon>
        <taxon>Chaetothyriomycetidae</taxon>
        <taxon>Chaetothyriales</taxon>
        <taxon>Herpotrichiellaceae</taxon>
        <taxon>Fonsecaea</taxon>
    </lineage>
</organism>
<dbReference type="GO" id="GO:0005829">
    <property type="term" value="C:cytosol"/>
    <property type="evidence" value="ECO:0007669"/>
    <property type="project" value="TreeGrafter"/>
</dbReference>
<dbReference type="RefSeq" id="XP_022506892.1">
    <property type="nucleotide sequence ID" value="XM_022660797.1"/>
</dbReference>
<dbReference type="AlphaFoldDB" id="A0A177EUH5"/>
<protein>
    <recommendedName>
        <fullName evidence="1">NADPH-dependent FMN reductase-like domain-containing protein</fullName>
    </recommendedName>
</protein>
<proteinExistence type="predicted"/>